<organism evidence="2 3">
    <name type="scientific">Gracilibacillus marinus</name>
    <dbReference type="NCBI Taxonomy" id="630535"/>
    <lineage>
        <taxon>Bacteria</taxon>
        <taxon>Bacillati</taxon>
        <taxon>Bacillota</taxon>
        <taxon>Bacilli</taxon>
        <taxon>Bacillales</taxon>
        <taxon>Bacillaceae</taxon>
        <taxon>Gracilibacillus</taxon>
    </lineage>
</organism>
<dbReference type="Proteomes" id="UP001595880">
    <property type="component" value="Unassembled WGS sequence"/>
</dbReference>
<keyword evidence="3" id="KW-1185">Reference proteome</keyword>
<protein>
    <submittedName>
        <fullName evidence="2">Helix-turn-helix domain-containing protein</fullName>
    </submittedName>
</protein>
<dbReference type="RefSeq" id="WP_390198620.1">
    <property type="nucleotide sequence ID" value="NZ_JBHSDV010000002.1"/>
</dbReference>
<evidence type="ECO:0000313" key="3">
    <source>
        <dbReference type="Proteomes" id="UP001595880"/>
    </source>
</evidence>
<dbReference type="Pfam" id="PF02796">
    <property type="entry name" value="HTH_7"/>
    <property type="match status" value="1"/>
</dbReference>
<proteinExistence type="predicted"/>
<feature type="domain" description="Resolvase HTH" evidence="1">
    <location>
        <begin position="3"/>
        <end position="31"/>
    </location>
</feature>
<accession>A0ABV8VWH0</accession>
<evidence type="ECO:0000313" key="2">
    <source>
        <dbReference type="EMBL" id="MFC4387950.1"/>
    </source>
</evidence>
<dbReference type="Gene3D" id="1.10.10.60">
    <property type="entry name" value="Homeodomain-like"/>
    <property type="match status" value="1"/>
</dbReference>
<dbReference type="EMBL" id="JBHSDV010000002">
    <property type="protein sequence ID" value="MFC4387950.1"/>
    <property type="molecule type" value="Genomic_DNA"/>
</dbReference>
<reference evidence="3" key="1">
    <citation type="journal article" date="2019" name="Int. J. Syst. Evol. Microbiol.">
        <title>The Global Catalogue of Microorganisms (GCM) 10K type strain sequencing project: providing services to taxonomists for standard genome sequencing and annotation.</title>
        <authorList>
            <consortium name="The Broad Institute Genomics Platform"/>
            <consortium name="The Broad Institute Genome Sequencing Center for Infectious Disease"/>
            <person name="Wu L."/>
            <person name="Ma J."/>
        </authorList>
    </citation>
    <scope>NUCLEOTIDE SEQUENCE [LARGE SCALE GENOMIC DNA]</scope>
    <source>
        <strain evidence="3">KACC 14058</strain>
    </source>
</reference>
<sequence length="33" mass="3958">MKLYHTEEYSVKEIVDMTDISRATLYRYLNTSS</sequence>
<dbReference type="InterPro" id="IPR006120">
    <property type="entry name" value="Resolvase_HTH_dom"/>
</dbReference>
<gene>
    <name evidence="2" type="ORF">ACFOZ1_09015</name>
</gene>
<evidence type="ECO:0000259" key="1">
    <source>
        <dbReference type="Pfam" id="PF02796"/>
    </source>
</evidence>
<comment type="caution">
    <text evidence="2">The sequence shown here is derived from an EMBL/GenBank/DDBJ whole genome shotgun (WGS) entry which is preliminary data.</text>
</comment>
<name>A0ABV8VWH0_9BACI</name>